<evidence type="ECO:0000259" key="3">
    <source>
        <dbReference type="PROSITE" id="PS50110"/>
    </source>
</evidence>
<dbReference type="RefSeq" id="WP_109535097.1">
    <property type="nucleotide sequence ID" value="NZ_QEYD01000015.1"/>
</dbReference>
<dbReference type="PROSITE" id="PS50110">
    <property type="entry name" value="RESPONSE_REGULATORY"/>
    <property type="match status" value="1"/>
</dbReference>
<dbReference type="SUPFAM" id="SSF52172">
    <property type="entry name" value="CheY-like"/>
    <property type="match status" value="1"/>
</dbReference>
<dbReference type="PANTHER" id="PTHR44591">
    <property type="entry name" value="STRESS RESPONSE REGULATOR PROTEIN 1"/>
    <property type="match status" value="1"/>
</dbReference>
<dbReference type="Gene3D" id="3.40.50.2300">
    <property type="match status" value="1"/>
</dbReference>
<evidence type="ECO:0000313" key="5">
    <source>
        <dbReference type="Proteomes" id="UP000244940"/>
    </source>
</evidence>
<dbReference type="AlphaFoldDB" id="A0A2U2C4U5"/>
<organism evidence="4 5">
    <name type="scientific">Pararhodobacter marinus</name>
    <dbReference type="NCBI Taxonomy" id="2184063"/>
    <lineage>
        <taxon>Bacteria</taxon>
        <taxon>Pseudomonadati</taxon>
        <taxon>Pseudomonadota</taxon>
        <taxon>Alphaproteobacteria</taxon>
        <taxon>Rhodobacterales</taxon>
        <taxon>Paracoccaceae</taxon>
        <taxon>Pararhodobacter</taxon>
    </lineage>
</organism>
<dbReference type="GeneID" id="94367167"/>
<comment type="caution">
    <text evidence="4">The sequence shown here is derived from an EMBL/GenBank/DDBJ whole genome shotgun (WGS) entry which is preliminary data.</text>
</comment>
<sequence length="240" mass="25298">MPEPRLPDAPALPPLTGLTRPAPGFACPPRLMLLVEDSRVAAEAVRLICRRIGIRLRRAESLAHAAMHLRVYRPDIVLVDPGLPDGSGLDLIARLASARMRPSRLVGVSGDAAMEGPVMAAGADAFLLKPVSVAQHLAAMTGELAPRLAAQDGVEEDGLPTRNAGADPLALRDDLRRVRDLLAEGADPARLRYAGQFLASVAQALPDRGLAHAALSASRDGDSARIRALVTRTEGESAAF</sequence>
<feature type="modified residue" description="4-aspartylphosphate" evidence="2">
    <location>
        <position position="80"/>
    </location>
</feature>
<dbReference type="EMBL" id="QEYD01000015">
    <property type="protein sequence ID" value="PWE26861.1"/>
    <property type="molecule type" value="Genomic_DNA"/>
</dbReference>
<evidence type="ECO:0000256" key="1">
    <source>
        <dbReference type="ARBA" id="ARBA00022553"/>
    </source>
</evidence>
<dbReference type="SMART" id="SM00448">
    <property type="entry name" value="REC"/>
    <property type="match status" value="1"/>
</dbReference>
<proteinExistence type="predicted"/>
<dbReference type="InterPro" id="IPR001789">
    <property type="entry name" value="Sig_transdc_resp-reg_receiver"/>
</dbReference>
<name>A0A2U2C4U5_9RHOB</name>
<evidence type="ECO:0000313" key="4">
    <source>
        <dbReference type="EMBL" id="PWE26861.1"/>
    </source>
</evidence>
<dbReference type="PANTHER" id="PTHR44591:SF3">
    <property type="entry name" value="RESPONSE REGULATORY DOMAIN-CONTAINING PROTEIN"/>
    <property type="match status" value="1"/>
</dbReference>
<evidence type="ECO:0000256" key="2">
    <source>
        <dbReference type="PROSITE-ProRule" id="PRU00169"/>
    </source>
</evidence>
<keyword evidence="1 2" id="KW-0597">Phosphoprotein</keyword>
<dbReference type="Pfam" id="PF00072">
    <property type="entry name" value="Response_reg"/>
    <property type="match status" value="1"/>
</dbReference>
<protein>
    <submittedName>
        <fullName evidence="4">Response regulator</fullName>
    </submittedName>
</protein>
<dbReference type="GO" id="GO:0000160">
    <property type="term" value="P:phosphorelay signal transduction system"/>
    <property type="evidence" value="ECO:0007669"/>
    <property type="project" value="InterPro"/>
</dbReference>
<keyword evidence="5" id="KW-1185">Reference proteome</keyword>
<feature type="domain" description="Response regulatory" evidence="3">
    <location>
        <begin position="31"/>
        <end position="144"/>
    </location>
</feature>
<reference evidence="4 5" key="1">
    <citation type="submission" date="2018-05" db="EMBL/GenBank/DDBJ databases">
        <title>Pararhodobacter marina sp. nov., isolated from deep-sea water of the Indian Ocean.</title>
        <authorList>
            <person name="Lai Q.Sr."/>
            <person name="Liu X."/>
            <person name="Shao Z."/>
        </authorList>
    </citation>
    <scope>NUCLEOTIDE SEQUENCE [LARGE SCALE GENOMIC DNA]</scope>
    <source>
        <strain evidence="4 5">CIC4N-9</strain>
    </source>
</reference>
<dbReference type="CDD" id="cd00156">
    <property type="entry name" value="REC"/>
    <property type="match status" value="1"/>
</dbReference>
<dbReference type="OrthoDB" id="7831674at2"/>
<dbReference type="InterPro" id="IPR050595">
    <property type="entry name" value="Bact_response_regulator"/>
</dbReference>
<dbReference type="InterPro" id="IPR011006">
    <property type="entry name" value="CheY-like_superfamily"/>
</dbReference>
<accession>A0A2U2C4U5</accession>
<dbReference type="Proteomes" id="UP000244940">
    <property type="component" value="Unassembled WGS sequence"/>
</dbReference>
<gene>
    <name evidence="4" type="ORF">C4N9_19935</name>
</gene>